<evidence type="ECO:0000313" key="2">
    <source>
        <dbReference type="EMBL" id="RAH52590.1"/>
    </source>
</evidence>
<sequence>MRLKIATPHVRNIQGDREMGGEIGGRAKVYREVPGVDSEDNKIWRHLKRGERCKKRENGEEGKGDENRNGWMGMGGERREGGRENGSKVGKHKNEGERSKRFKIGGFVIQAGRTVADKEGRVREQLKGRAGRREREREIREDNYVRMKQKANFQWTGRDVGEKWKRASKQWGEERGWTDLMGWDEMDGWMDGE</sequence>
<dbReference type="RefSeq" id="XP_025510512.1">
    <property type="nucleotide sequence ID" value="XM_025662567.1"/>
</dbReference>
<reference evidence="2 3" key="1">
    <citation type="submission" date="2018-02" db="EMBL/GenBank/DDBJ databases">
        <title>The genomes of Aspergillus section Nigri reveals drivers in fungal speciation.</title>
        <authorList>
            <consortium name="DOE Joint Genome Institute"/>
            <person name="Vesth T.C."/>
            <person name="Nybo J."/>
            <person name="Theobald S."/>
            <person name="Brandl J."/>
            <person name="Frisvad J.C."/>
            <person name="Nielsen K.F."/>
            <person name="Lyhne E.K."/>
            <person name="Kogle M.E."/>
            <person name="Kuo A."/>
            <person name="Riley R."/>
            <person name="Clum A."/>
            <person name="Nolan M."/>
            <person name="Lipzen A."/>
            <person name="Salamov A."/>
            <person name="Henrissat B."/>
            <person name="Wiebenga A."/>
            <person name="De vries R.P."/>
            <person name="Grigoriev I.V."/>
            <person name="Mortensen U.H."/>
            <person name="Andersen M.R."/>
            <person name="Baker S.E."/>
        </authorList>
    </citation>
    <scope>NUCLEOTIDE SEQUENCE [LARGE SCALE GENOMIC DNA]</scope>
    <source>
        <strain evidence="2 3">CBS 112811</strain>
    </source>
</reference>
<gene>
    <name evidence="2" type="ORF">BO85DRAFT_472590</name>
</gene>
<accession>A0A8G1QUS3</accession>
<dbReference type="EMBL" id="KZ825083">
    <property type="protein sequence ID" value="RAH52590.1"/>
    <property type="molecule type" value="Genomic_DNA"/>
</dbReference>
<proteinExistence type="predicted"/>
<evidence type="ECO:0000313" key="3">
    <source>
        <dbReference type="Proteomes" id="UP000249526"/>
    </source>
</evidence>
<organism evidence="2 3">
    <name type="scientific">Aspergillus piperis CBS 112811</name>
    <dbReference type="NCBI Taxonomy" id="1448313"/>
    <lineage>
        <taxon>Eukaryota</taxon>
        <taxon>Fungi</taxon>
        <taxon>Dikarya</taxon>
        <taxon>Ascomycota</taxon>
        <taxon>Pezizomycotina</taxon>
        <taxon>Eurotiomycetes</taxon>
        <taxon>Eurotiomycetidae</taxon>
        <taxon>Eurotiales</taxon>
        <taxon>Aspergillaceae</taxon>
        <taxon>Aspergillus</taxon>
        <taxon>Aspergillus subgen. Circumdati</taxon>
    </lineage>
</organism>
<feature type="region of interest" description="Disordered" evidence="1">
    <location>
        <begin position="50"/>
        <end position="100"/>
    </location>
</feature>
<protein>
    <submittedName>
        <fullName evidence="2">Uncharacterized protein</fullName>
    </submittedName>
</protein>
<dbReference type="GeneID" id="37165969"/>
<dbReference type="Proteomes" id="UP000249526">
    <property type="component" value="Unassembled WGS sequence"/>
</dbReference>
<feature type="compositionally biased region" description="Basic and acidic residues" evidence="1">
    <location>
        <begin position="76"/>
        <end position="99"/>
    </location>
</feature>
<dbReference type="AlphaFoldDB" id="A0A8G1QUS3"/>
<keyword evidence="3" id="KW-1185">Reference proteome</keyword>
<name>A0A8G1QUS3_9EURO</name>
<evidence type="ECO:0000256" key="1">
    <source>
        <dbReference type="SAM" id="MobiDB-lite"/>
    </source>
</evidence>
<feature type="compositionally biased region" description="Basic and acidic residues" evidence="1">
    <location>
        <begin position="54"/>
        <end position="68"/>
    </location>
</feature>